<dbReference type="GO" id="GO:0006355">
    <property type="term" value="P:regulation of DNA-templated transcription"/>
    <property type="evidence" value="ECO:0007669"/>
    <property type="project" value="InterPro"/>
</dbReference>
<reference evidence="2" key="1">
    <citation type="journal article" date="2014" name="Int. J. Syst. Evol. Microbiol.">
        <title>Complete genome sequence of Corynebacterium casei LMG S-19264T (=DSM 44701T), isolated from a smear-ripened cheese.</title>
        <authorList>
            <consortium name="US DOE Joint Genome Institute (JGI-PGF)"/>
            <person name="Walter F."/>
            <person name="Albersmeier A."/>
            <person name="Kalinowski J."/>
            <person name="Ruckert C."/>
        </authorList>
    </citation>
    <scope>NUCLEOTIDE SEQUENCE</scope>
    <source>
        <strain evidence="2">CGMCC 1.12698</strain>
    </source>
</reference>
<dbReference type="PROSITE" id="PS51372">
    <property type="entry name" value="PRD_2"/>
    <property type="match status" value="1"/>
</dbReference>
<evidence type="ECO:0000313" key="2">
    <source>
        <dbReference type="EMBL" id="GGE79886.1"/>
    </source>
</evidence>
<proteinExistence type="predicted"/>
<comment type="caution">
    <text evidence="2">The sequence shown here is derived from an EMBL/GenBank/DDBJ whole genome shotgun (WGS) entry which is preliminary data.</text>
</comment>
<evidence type="ECO:0000313" key="3">
    <source>
        <dbReference type="Proteomes" id="UP000605259"/>
    </source>
</evidence>
<dbReference type="SUPFAM" id="SSF63520">
    <property type="entry name" value="PTS-regulatory domain, PRD"/>
    <property type="match status" value="1"/>
</dbReference>
<dbReference type="InterPro" id="IPR020044">
    <property type="entry name" value="PRD_EF0829/AHA3910"/>
</dbReference>
<organism evidence="2 3">
    <name type="scientific">Priestia taiwanensis</name>
    <dbReference type="NCBI Taxonomy" id="1347902"/>
    <lineage>
        <taxon>Bacteria</taxon>
        <taxon>Bacillati</taxon>
        <taxon>Bacillota</taxon>
        <taxon>Bacilli</taxon>
        <taxon>Bacillales</taxon>
        <taxon>Bacillaceae</taxon>
        <taxon>Priestia</taxon>
    </lineage>
</organism>
<gene>
    <name evidence="2" type="ORF">GCM10007140_31780</name>
</gene>
<dbReference type="Pfam" id="PF00874">
    <property type="entry name" value="PRD"/>
    <property type="match status" value="1"/>
</dbReference>
<dbReference type="AlphaFoldDB" id="A0A917AY58"/>
<dbReference type="InterPro" id="IPR036634">
    <property type="entry name" value="PRD_sf"/>
</dbReference>
<accession>A0A917AY58</accession>
<evidence type="ECO:0000259" key="1">
    <source>
        <dbReference type="PROSITE" id="PS51372"/>
    </source>
</evidence>
<sequence>MSAAEVEAKITELIERSGDVPTCTHVLLFVQHMLKKECIPMTETQWISLVSHISFMVHRSVHGGRIPTIDKAMFDEVSRHSINLAESVCHLLPCLQEDEKYLLSIHFESAKRTNEGGN</sequence>
<protein>
    <submittedName>
        <fullName evidence="2">Glycine dehydrogenase</fullName>
    </submittedName>
</protein>
<dbReference type="EMBL" id="BMFK01000003">
    <property type="protein sequence ID" value="GGE79886.1"/>
    <property type="molecule type" value="Genomic_DNA"/>
</dbReference>
<dbReference type="InterPro" id="IPR011608">
    <property type="entry name" value="PRD"/>
</dbReference>
<feature type="domain" description="PRD" evidence="1">
    <location>
        <begin position="14"/>
        <end position="117"/>
    </location>
</feature>
<dbReference type="NCBIfam" id="TIGR03582">
    <property type="entry name" value="EF_0829"/>
    <property type="match status" value="1"/>
</dbReference>
<dbReference type="Gene3D" id="1.10.1790.10">
    <property type="entry name" value="PRD domain"/>
    <property type="match status" value="1"/>
</dbReference>
<reference evidence="2" key="2">
    <citation type="submission" date="2020-09" db="EMBL/GenBank/DDBJ databases">
        <authorList>
            <person name="Sun Q."/>
            <person name="Zhou Y."/>
        </authorList>
    </citation>
    <scope>NUCLEOTIDE SEQUENCE</scope>
    <source>
        <strain evidence="2">CGMCC 1.12698</strain>
    </source>
</reference>
<name>A0A917AY58_9BACI</name>
<dbReference type="RefSeq" id="WP_188389471.1">
    <property type="nucleotide sequence ID" value="NZ_BMFK01000003.1"/>
</dbReference>
<dbReference type="Proteomes" id="UP000605259">
    <property type="component" value="Unassembled WGS sequence"/>
</dbReference>
<keyword evidence="3" id="KW-1185">Reference proteome</keyword>